<dbReference type="PANTHER" id="PTHR23017:SF44">
    <property type="entry name" value="G-PROTEIN COUPLED RECEPTORS FAMILY 1 PROFILE DOMAIN-CONTAINING PROTEIN"/>
    <property type="match status" value="1"/>
</dbReference>
<keyword evidence="1" id="KW-0812">Transmembrane</keyword>
<accession>A0AAV5TDG3</accession>
<name>A0AAV5TDG3_9BILA</name>
<dbReference type="Proteomes" id="UP001432027">
    <property type="component" value="Unassembled WGS sequence"/>
</dbReference>
<sequence length="269" mass="30977">MGDFDTSHDYQLAGTILFPMAVTGFTCNFIVIIFLNSMPSLNNSFGSLTLSQALVDCAHQLMLAFYLAPTIYYKNKAMYALSDQFGFAILLAYQLCCFSHVCISINRFTAVYVPLAYSEIFRRIYIYICHYCYCWAIYLTLIIRREFLVDCTFYVPYGTWIFTFKETPSCYRVKWYGDFTLNSLSVVIVAILDISAILKLHCMSVNHTDSVSRQRRSSQINLAYQAAFQGIFFITELITYFLLSSYSRDKWEAYALTTISWCLVNGMDG</sequence>
<feature type="transmembrane region" description="Helical" evidence="1">
    <location>
        <begin position="12"/>
        <end position="35"/>
    </location>
</feature>
<dbReference type="EMBL" id="BTSX01000004">
    <property type="protein sequence ID" value="GMS91829.1"/>
    <property type="molecule type" value="Genomic_DNA"/>
</dbReference>
<dbReference type="InterPro" id="IPR019430">
    <property type="entry name" value="7TM_GPCR_serpentine_rcpt_Srx"/>
</dbReference>
<evidence type="ECO:0000259" key="2">
    <source>
        <dbReference type="Pfam" id="PF10328"/>
    </source>
</evidence>
<reference evidence="3" key="1">
    <citation type="submission" date="2023-10" db="EMBL/GenBank/DDBJ databases">
        <title>Genome assembly of Pristionchus species.</title>
        <authorList>
            <person name="Yoshida K."/>
            <person name="Sommer R.J."/>
        </authorList>
    </citation>
    <scope>NUCLEOTIDE SEQUENCE</scope>
    <source>
        <strain evidence="3">RS0144</strain>
    </source>
</reference>
<comment type="caution">
    <text evidence="3">The sequence shown here is derived from an EMBL/GenBank/DDBJ whole genome shotgun (WGS) entry which is preliminary data.</text>
</comment>
<feature type="transmembrane region" description="Helical" evidence="1">
    <location>
        <begin position="181"/>
        <end position="201"/>
    </location>
</feature>
<evidence type="ECO:0000313" key="4">
    <source>
        <dbReference type="Proteomes" id="UP001432027"/>
    </source>
</evidence>
<dbReference type="AlphaFoldDB" id="A0AAV5TDG3"/>
<feature type="transmembrane region" description="Helical" evidence="1">
    <location>
        <begin position="124"/>
        <end position="143"/>
    </location>
</feature>
<feature type="transmembrane region" description="Helical" evidence="1">
    <location>
        <begin position="222"/>
        <end position="243"/>
    </location>
</feature>
<proteinExistence type="predicted"/>
<protein>
    <recommendedName>
        <fullName evidence="2">7TM GPCR serpentine receptor class x (Srx) domain-containing protein</fullName>
    </recommendedName>
</protein>
<feature type="domain" description="7TM GPCR serpentine receptor class x (Srx)" evidence="2">
    <location>
        <begin position="18"/>
        <end position="269"/>
    </location>
</feature>
<keyword evidence="4" id="KW-1185">Reference proteome</keyword>
<dbReference type="Pfam" id="PF10328">
    <property type="entry name" value="7TM_GPCR_Srx"/>
    <property type="match status" value="1"/>
</dbReference>
<dbReference type="Gene3D" id="1.20.1070.10">
    <property type="entry name" value="Rhodopsin 7-helix transmembrane proteins"/>
    <property type="match status" value="1"/>
</dbReference>
<evidence type="ECO:0000256" key="1">
    <source>
        <dbReference type="SAM" id="Phobius"/>
    </source>
</evidence>
<feature type="transmembrane region" description="Helical" evidence="1">
    <location>
        <begin position="85"/>
        <end position="103"/>
    </location>
</feature>
<evidence type="ECO:0000313" key="3">
    <source>
        <dbReference type="EMBL" id="GMS91829.1"/>
    </source>
</evidence>
<keyword evidence="1" id="KW-0472">Membrane</keyword>
<gene>
    <name evidence="3" type="ORF">PENTCL1PPCAC_14004</name>
</gene>
<keyword evidence="1" id="KW-1133">Transmembrane helix</keyword>
<organism evidence="3 4">
    <name type="scientific">Pristionchus entomophagus</name>
    <dbReference type="NCBI Taxonomy" id="358040"/>
    <lineage>
        <taxon>Eukaryota</taxon>
        <taxon>Metazoa</taxon>
        <taxon>Ecdysozoa</taxon>
        <taxon>Nematoda</taxon>
        <taxon>Chromadorea</taxon>
        <taxon>Rhabditida</taxon>
        <taxon>Rhabditina</taxon>
        <taxon>Diplogasteromorpha</taxon>
        <taxon>Diplogasteroidea</taxon>
        <taxon>Neodiplogasteridae</taxon>
        <taxon>Pristionchus</taxon>
    </lineage>
</organism>
<dbReference type="PANTHER" id="PTHR23017">
    <property type="entry name" value="SERPENTINE RECEPTOR, CLASS X"/>
    <property type="match status" value="1"/>
</dbReference>
<feature type="non-terminal residue" evidence="3">
    <location>
        <position position="269"/>
    </location>
</feature>
<feature type="transmembrane region" description="Helical" evidence="1">
    <location>
        <begin position="47"/>
        <end position="73"/>
    </location>
</feature>
<dbReference type="SUPFAM" id="SSF81321">
    <property type="entry name" value="Family A G protein-coupled receptor-like"/>
    <property type="match status" value="1"/>
</dbReference>